<keyword evidence="7" id="KW-0407">Ion channel</keyword>
<dbReference type="PANTHER" id="PTHR11537:SF254">
    <property type="entry name" value="POTASSIUM VOLTAGE-GATED CHANNEL PROTEIN SHAB"/>
    <property type="match status" value="1"/>
</dbReference>
<evidence type="ECO:0000259" key="10">
    <source>
        <dbReference type="Pfam" id="PF07885"/>
    </source>
</evidence>
<dbReference type="GO" id="GO:0001508">
    <property type="term" value="P:action potential"/>
    <property type="evidence" value="ECO:0007669"/>
    <property type="project" value="TreeGrafter"/>
</dbReference>
<dbReference type="Proteomes" id="UP000052013">
    <property type="component" value="Unassembled WGS sequence"/>
</dbReference>
<feature type="transmembrane region" description="Helical" evidence="9">
    <location>
        <begin position="72"/>
        <end position="90"/>
    </location>
</feature>
<evidence type="ECO:0000313" key="12">
    <source>
        <dbReference type="Proteomes" id="UP000052013"/>
    </source>
</evidence>
<keyword evidence="8" id="KW-0175">Coiled coil</keyword>
<gene>
    <name evidence="11" type="ORF">FC85_GL001139</name>
</gene>
<feature type="coiled-coil region" evidence="8">
    <location>
        <begin position="222"/>
        <end position="249"/>
    </location>
</feature>
<evidence type="ECO:0000256" key="5">
    <source>
        <dbReference type="ARBA" id="ARBA00023065"/>
    </source>
</evidence>
<evidence type="ECO:0000256" key="3">
    <source>
        <dbReference type="ARBA" id="ARBA00022692"/>
    </source>
</evidence>
<evidence type="ECO:0000256" key="7">
    <source>
        <dbReference type="ARBA" id="ARBA00023303"/>
    </source>
</evidence>
<keyword evidence="6 9" id="KW-0472">Membrane</keyword>
<evidence type="ECO:0000256" key="4">
    <source>
        <dbReference type="ARBA" id="ARBA00022989"/>
    </source>
</evidence>
<accession>A0A0R1S6W3</accession>
<proteinExistence type="predicted"/>
<evidence type="ECO:0000256" key="2">
    <source>
        <dbReference type="ARBA" id="ARBA00022448"/>
    </source>
</evidence>
<dbReference type="InterPro" id="IPR013099">
    <property type="entry name" value="K_chnl_dom"/>
</dbReference>
<dbReference type="AlphaFoldDB" id="A0A0R1S6W3"/>
<reference evidence="11 12" key="1">
    <citation type="journal article" date="2015" name="Genome Announc.">
        <title>Expanding the biotechnology potential of lactobacilli through comparative genomics of 213 strains and associated genera.</title>
        <authorList>
            <person name="Sun Z."/>
            <person name="Harris H.M."/>
            <person name="McCann A."/>
            <person name="Guo C."/>
            <person name="Argimon S."/>
            <person name="Zhang W."/>
            <person name="Yang X."/>
            <person name="Jeffery I.B."/>
            <person name="Cooney J.C."/>
            <person name="Kagawa T.F."/>
            <person name="Liu W."/>
            <person name="Song Y."/>
            <person name="Salvetti E."/>
            <person name="Wrobel A."/>
            <person name="Rasinkangas P."/>
            <person name="Parkhill J."/>
            <person name="Rea M.C."/>
            <person name="O'Sullivan O."/>
            <person name="Ritari J."/>
            <person name="Douillard F.P."/>
            <person name="Paul Ross R."/>
            <person name="Yang R."/>
            <person name="Briner A.E."/>
            <person name="Felis G.E."/>
            <person name="de Vos W.M."/>
            <person name="Barrangou R."/>
            <person name="Klaenhammer T.R."/>
            <person name="Caufield P.W."/>
            <person name="Cui Y."/>
            <person name="Zhang H."/>
            <person name="O'Toole P.W."/>
        </authorList>
    </citation>
    <scope>NUCLEOTIDE SEQUENCE [LARGE SCALE GENOMIC DNA]</scope>
    <source>
        <strain evidence="11 12">DSM 14421</strain>
    </source>
</reference>
<keyword evidence="4 9" id="KW-1133">Transmembrane helix</keyword>
<keyword evidence="5" id="KW-0406">Ion transport</keyword>
<evidence type="ECO:0000256" key="1">
    <source>
        <dbReference type="ARBA" id="ARBA00004141"/>
    </source>
</evidence>
<evidence type="ECO:0000256" key="9">
    <source>
        <dbReference type="SAM" id="Phobius"/>
    </source>
</evidence>
<dbReference type="RefSeq" id="WP_057865575.1">
    <property type="nucleotide sequence ID" value="NZ_AZEY01000090.1"/>
</dbReference>
<feature type="transmembrane region" description="Helical" evidence="9">
    <location>
        <begin position="182"/>
        <end position="207"/>
    </location>
</feature>
<name>A0A0R1S6W3_9LACO</name>
<dbReference type="GO" id="GO:0005249">
    <property type="term" value="F:voltage-gated potassium channel activity"/>
    <property type="evidence" value="ECO:0007669"/>
    <property type="project" value="InterPro"/>
</dbReference>
<dbReference type="InterPro" id="IPR027359">
    <property type="entry name" value="Volt_channel_dom_sf"/>
</dbReference>
<dbReference type="PANTHER" id="PTHR11537">
    <property type="entry name" value="VOLTAGE-GATED POTASSIUM CHANNEL"/>
    <property type="match status" value="1"/>
</dbReference>
<dbReference type="Pfam" id="PF07885">
    <property type="entry name" value="Ion_trans_2"/>
    <property type="match status" value="1"/>
</dbReference>
<feature type="transmembrane region" description="Helical" evidence="9">
    <location>
        <begin position="127"/>
        <end position="149"/>
    </location>
</feature>
<dbReference type="Gene3D" id="1.20.120.350">
    <property type="entry name" value="Voltage-gated potassium channels. Chain C"/>
    <property type="match status" value="1"/>
</dbReference>
<dbReference type="SUPFAM" id="SSF81324">
    <property type="entry name" value="Voltage-gated potassium channels"/>
    <property type="match status" value="1"/>
</dbReference>
<dbReference type="GO" id="GO:0008076">
    <property type="term" value="C:voltage-gated potassium channel complex"/>
    <property type="evidence" value="ECO:0007669"/>
    <property type="project" value="InterPro"/>
</dbReference>
<dbReference type="EMBL" id="AZEY01000090">
    <property type="protein sequence ID" value="KRL64625.1"/>
    <property type="molecule type" value="Genomic_DNA"/>
</dbReference>
<sequence>MNKHTIKMYNVIIVILALFSIVLAISDFSKTINLDESPWFEMDNGILLIFTADYFIRLFLSNDKWDFFKHNIFDLLAILPFYSIFSFFRFARILRLIRVARAFRFIRFVGFIGKIQKYSHNILKTNGFIYLVWTSLATLLLSTTLYALAENVSWGESLWWAITTATTVGYGDISPHTVIGKIAAILLMFIGIGFIGSLTSTMTTFFTKKDSDDRLNKIFKTLKHIESENITLKLEMKDLENQLKKGSKNSSR</sequence>
<comment type="caution">
    <text evidence="11">The sequence shown here is derived from an EMBL/GenBank/DDBJ whole genome shotgun (WGS) entry which is preliminary data.</text>
</comment>
<organism evidence="11 12">
    <name type="scientific">Lentilactobacillus diolivorans DSM 14421</name>
    <dbReference type="NCBI Taxonomy" id="1423739"/>
    <lineage>
        <taxon>Bacteria</taxon>
        <taxon>Bacillati</taxon>
        <taxon>Bacillota</taxon>
        <taxon>Bacilli</taxon>
        <taxon>Lactobacillales</taxon>
        <taxon>Lactobacillaceae</taxon>
        <taxon>Lentilactobacillus</taxon>
    </lineage>
</organism>
<dbReference type="STRING" id="1423739.FC85_GL001139"/>
<keyword evidence="2" id="KW-0813">Transport</keyword>
<dbReference type="Gene3D" id="1.10.287.70">
    <property type="match status" value="1"/>
</dbReference>
<protein>
    <recommendedName>
        <fullName evidence="10">Potassium channel domain-containing protein</fullName>
    </recommendedName>
</protein>
<keyword evidence="3 9" id="KW-0812">Transmembrane</keyword>
<comment type="subcellular location">
    <subcellularLocation>
        <location evidence="1">Membrane</location>
        <topology evidence="1">Multi-pass membrane protein</topology>
    </subcellularLocation>
</comment>
<feature type="domain" description="Potassium channel" evidence="10">
    <location>
        <begin position="136"/>
        <end position="208"/>
    </location>
</feature>
<evidence type="ECO:0000256" key="6">
    <source>
        <dbReference type="ARBA" id="ARBA00023136"/>
    </source>
</evidence>
<evidence type="ECO:0000313" key="11">
    <source>
        <dbReference type="EMBL" id="KRL64625.1"/>
    </source>
</evidence>
<dbReference type="PATRIC" id="fig|1423739.3.peg.1192"/>
<evidence type="ECO:0000256" key="8">
    <source>
        <dbReference type="SAM" id="Coils"/>
    </source>
</evidence>
<dbReference type="InterPro" id="IPR028325">
    <property type="entry name" value="VG_K_chnl"/>
</dbReference>
<dbReference type="PRINTS" id="PR00169">
    <property type="entry name" value="KCHANNEL"/>
</dbReference>